<dbReference type="AlphaFoldDB" id="L8GNM2"/>
<dbReference type="EMBL" id="KB008058">
    <property type="protein sequence ID" value="ELR14348.1"/>
    <property type="molecule type" value="Genomic_DNA"/>
</dbReference>
<feature type="non-terminal residue" evidence="2">
    <location>
        <position position="243"/>
    </location>
</feature>
<feature type="region of interest" description="Disordered" evidence="1">
    <location>
        <begin position="190"/>
        <end position="243"/>
    </location>
</feature>
<sequence length="243" mass="27704">RDERDVRRSDRDDYRSDRDRDRDDYRSGSRSDRDRYASDRDRDRSKRSRERDDGARGSRRDIDDQRDAKRRRDDDINDRGSRGSSSAYADAQHARAMGVTSAGADDDGMEVVQPTEEELEEARRVEALLQNSSGAHHREAKIAGIRPTEKLSARPEPVSIEELAKQRAQESAKPKFLSKEERQRLALERRAAQVKEKQEKTAEIRESRQQFFHQADDAPPAKPDLMDDRRGGGAVTAIVTASA</sequence>
<protein>
    <submittedName>
        <fullName evidence="2">Uncharacterized protein</fullName>
    </submittedName>
</protein>
<dbReference type="GeneID" id="14914931"/>
<feature type="compositionally biased region" description="Basic and acidic residues" evidence="1">
    <location>
        <begin position="1"/>
        <end position="81"/>
    </location>
</feature>
<gene>
    <name evidence="2" type="ORF">ACA1_354700</name>
</gene>
<name>L8GNM2_ACACF</name>
<feature type="non-terminal residue" evidence="2">
    <location>
        <position position="1"/>
    </location>
</feature>
<reference evidence="2 3" key="1">
    <citation type="journal article" date="2013" name="Genome Biol.">
        <title>Genome of Acanthamoeba castellanii highlights extensive lateral gene transfer and early evolution of tyrosine kinase signaling.</title>
        <authorList>
            <person name="Clarke M."/>
            <person name="Lohan A.J."/>
            <person name="Liu B."/>
            <person name="Lagkouvardos I."/>
            <person name="Roy S."/>
            <person name="Zafar N."/>
            <person name="Bertelli C."/>
            <person name="Schilde C."/>
            <person name="Kianianmomeni A."/>
            <person name="Burglin T.R."/>
            <person name="Frech C."/>
            <person name="Turcotte B."/>
            <person name="Kopec K.O."/>
            <person name="Synnott J.M."/>
            <person name="Choo C."/>
            <person name="Paponov I."/>
            <person name="Finkler A."/>
            <person name="Soon Heng Tan C."/>
            <person name="Hutchins A.P."/>
            <person name="Weinmeier T."/>
            <person name="Rattei T."/>
            <person name="Chu J.S."/>
            <person name="Gimenez G."/>
            <person name="Irimia M."/>
            <person name="Rigden D.J."/>
            <person name="Fitzpatrick D.A."/>
            <person name="Lorenzo-Morales J."/>
            <person name="Bateman A."/>
            <person name="Chiu C.H."/>
            <person name="Tang P."/>
            <person name="Hegemann P."/>
            <person name="Fromm H."/>
            <person name="Raoult D."/>
            <person name="Greub G."/>
            <person name="Miranda-Saavedra D."/>
            <person name="Chen N."/>
            <person name="Nash P."/>
            <person name="Ginger M.L."/>
            <person name="Horn M."/>
            <person name="Schaap P."/>
            <person name="Caler L."/>
            <person name="Loftus B."/>
        </authorList>
    </citation>
    <scope>NUCLEOTIDE SEQUENCE [LARGE SCALE GENOMIC DNA]</scope>
    <source>
        <strain evidence="2 3">Neff</strain>
    </source>
</reference>
<feature type="compositionally biased region" description="Acidic residues" evidence="1">
    <location>
        <begin position="104"/>
        <end position="120"/>
    </location>
</feature>
<feature type="region of interest" description="Disordered" evidence="1">
    <location>
        <begin position="1"/>
        <end position="155"/>
    </location>
</feature>
<proteinExistence type="predicted"/>
<evidence type="ECO:0000313" key="2">
    <source>
        <dbReference type="EMBL" id="ELR14348.1"/>
    </source>
</evidence>
<feature type="compositionally biased region" description="Basic and acidic residues" evidence="1">
    <location>
        <begin position="136"/>
        <end position="153"/>
    </location>
</feature>
<organism evidence="2 3">
    <name type="scientific">Acanthamoeba castellanii (strain ATCC 30010 / Neff)</name>
    <dbReference type="NCBI Taxonomy" id="1257118"/>
    <lineage>
        <taxon>Eukaryota</taxon>
        <taxon>Amoebozoa</taxon>
        <taxon>Discosea</taxon>
        <taxon>Longamoebia</taxon>
        <taxon>Centramoebida</taxon>
        <taxon>Acanthamoebidae</taxon>
        <taxon>Acanthamoeba</taxon>
    </lineage>
</organism>
<dbReference type="VEuPathDB" id="AmoebaDB:ACA1_354700"/>
<evidence type="ECO:0000256" key="1">
    <source>
        <dbReference type="SAM" id="MobiDB-lite"/>
    </source>
</evidence>
<dbReference type="Proteomes" id="UP000011083">
    <property type="component" value="Unassembled WGS sequence"/>
</dbReference>
<accession>L8GNM2</accession>
<dbReference type="RefSeq" id="XP_004336361.1">
    <property type="nucleotide sequence ID" value="XM_004336313.1"/>
</dbReference>
<feature type="compositionally biased region" description="Basic and acidic residues" evidence="1">
    <location>
        <begin position="190"/>
        <end position="208"/>
    </location>
</feature>
<dbReference type="KEGG" id="acan:ACA1_354700"/>
<keyword evidence="3" id="KW-1185">Reference proteome</keyword>
<dbReference type="STRING" id="1257118.L8GNM2"/>
<evidence type="ECO:0000313" key="3">
    <source>
        <dbReference type="Proteomes" id="UP000011083"/>
    </source>
</evidence>